<dbReference type="OrthoDB" id="27109at2759"/>
<evidence type="ECO:0000313" key="4">
    <source>
        <dbReference type="Proteomes" id="UP000824540"/>
    </source>
</evidence>
<organism evidence="3 4">
    <name type="scientific">Albula glossodonta</name>
    <name type="common">roundjaw bonefish</name>
    <dbReference type="NCBI Taxonomy" id="121402"/>
    <lineage>
        <taxon>Eukaryota</taxon>
        <taxon>Metazoa</taxon>
        <taxon>Chordata</taxon>
        <taxon>Craniata</taxon>
        <taxon>Vertebrata</taxon>
        <taxon>Euteleostomi</taxon>
        <taxon>Actinopterygii</taxon>
        <taxon>Neopterygii</taxon>
        <taxon>Teleostei</taxon>
        <taxon>Albuliformes</taxon>
        <taxon>Albulidae</taxon>
        <taxon>Albula</taxon>
    </lineage>
</organism>
<name>A0A8T2N0I0_9TELE</name>
<dbReference type="PANTHER" id="PTHR16092:SF14">
    <property type="entry name" value="EXOCYST COMPLEX COMPONENT 1 ISOFORM X1"/>
    <property type="match status" value="1"/>
</dbReference>
<accession>A0A8T2N0I0</accession>
<feature type="domain" description="Exocyst complex component Sec3 C-terminal" evidence="2">
    <location>
        <begin position="291"/>
        <end position="428"/>
    </location>
</feature>
<dbReference type="GO" id="GO:0006887">
    <property type="term" value="P:exocytosis"/>
    <property type="evidence" value="ECO:0007669"/>
    <property type="project" value="TreeGrafter"/>
</dbReference>
<dbReference type="GO" id="GO:0000145">
    <property type="term" value="C:exocyst"/>
    <property type="evidence" value="ECO:0007669"/>
    <property type="project" value="TreeGrafter"/>
</dbReference>
<proteinExistence type="predicted"/>
<dbReference type="GO" id="GO:0005886">
    <property type="term" value="C:plasma membrane"/>
    <property type="evidence" value="ECO:0007669"/>
    <property type="project" value="TreeGrafter"/>
</dbReference>
<dbReference type="GO" id="GO:0006893">
    <property type="term" value="P:Golgi to plasma membrane transport"/>
    <property type="evidence" value="ECO:0007669"/>
    <property type="project" value="TreeGrafter"/>
</dbReference>
<dbReference type="Pfam" id="PF20654">
    <property type="entry name" value="Sec3_C-term"/>
    <property type="match status" value="1"/>
</dbReference>
<sequence>MWRGNVSVQQGDVECCAVQTLLPTSIISVSVPQSNPLLPESITLTPIPSQNPSLQSLVMGGSAFTPFSECVCERFGPACSECICGCVPILKFVSSFPPLLSSVPRKLIMCPPFLHCSKAQSRLLLSSFPPFSSPPNGGYIDVSYRGSVFTFLRDITVLTTIVSSPPFLHMFLAYFRGLHGSSGKLTGSSSSLNKLAVQGSSSRRSQSSSLLDMGNMSASDLDVADRTKFDKIFEQVLSELEPLCLAEQDFISKFFKLQQHPSVGGTQGDGSEVDGSVQARVPPTGEHRHSMSEKDMVRWMMNSIFHCIEVELNSLIALGDKMDSFHSLYMLVKMSHHVWTAENVDPASFLSTTLGNVLVTVKRNFDKCISSQIRQMEEVKISKKSKVGILPFVSGFEEFAELAETIFRNAERRGDLDKAYAKLIRAVYMNGNTLHPIPCSLPLTSVPCTLSPNLYPLLPTP</sequence>
<evidence type="ECO:0000259" key="2">
    <source>
        <dbReference type="Pfam" id="PF20654"/>
    </source>
</evidence>
<dbReference type="AlphaFoldDB" id="A0A8T2N0I0"/>
<dbReference type="PANTHER" id="PTHR16092">
    <property type="entry name" value="SEC3/SYNTAXIN-RELATED"/>
    <property type="match status" value="1"/>
</dbReference>
<reference evidence="3" key="1">
    <citation type="thesis" date="2021" institute="BYU ScholarsArchive" country="Provo, UT, USA">
        <title>Applications of and Algorithms for Genome Assembly and Genomic Analyses with an Emphasis on Marine Teleosts.</title>
        <authorList>
            <person name="Pickett B.D."/>
        </authorList>
    </citation>
    <scope>NUCLEOTIDE SEQUENCE</scope>
    <source>
        <strain evidence="3">HI-2016</strain>
    </source>
</reference>
<dbReference type="Proteomes" id="UP000824540">
    <property type="component" value="Unassembled WGS sequence"/>
</dbReference>
<feature type="region of interest" description="Disordered" evidence="1">
    <location>
        <begin position="262"/>
        <end position="291"/>
    </location>
</feature>
<protein>
    <recommendedName>
        <fullName evidence="2">Exocyst complex component Sec3 C-terminal domain-containing protein</fullName>
    </recommendedName>
</protein>
<evidence type="ECO:0000256" key="1">
    <source>
        <dbReference type="SAM" id="MobiDB-lite"/>
    </source>
</evidence>
<gene>
    <name evidence="3" type="ORF">JZ751_016629</name>
</gene>
<dbReference type="InterPro" id="IPR048628">
    <property type="entry name" value="Sec3_C"/>
</dbReference>
<dbReference type="GO" id="GO:0005546">
    <property type="term" value="F:phosphatidylinositol-4,5-bisphosphate binding"/>
    <property type="evidence" value="ECO:0007669"/>
    <property type="project" value="TreeGrafter"/>
</dbReference>
<dbReference type="EMBL" id="JAFBMS010000278">
    <property type="protein sequence ID" value="KAG9331891.1"/>
    <property type="molecule type" value="Genomic_DNA"/>
</dbReference>
<comment type="caution">
    <text evidence="3">The sequence shown here is derived from an EMBL/GenBank/DDBJ whole genome shotgun (WGS) entry which is preliminary data.</text>
</comment>
<keyword evidence="4" id="KW-1185">Reference proteome</keyword>
<evidence type="ECO:0000313" key="3">
    <source>
        <dbReference type="EMBL" id="KAG9331891.1"/>
    </source>
</evidence>